<accession>A0A7T7XJV8</accession>
<proteinExistence type="predicted"/>
<evidence type="ECO:0000313" key="2">
    <source>
        <dbReference type="Proteomes" id="UP000595917"/>
    </source>
</evidence>
<sequence length="188" mass="21406">MAVKAMDLFEAYTQDKLPKDQGYIVSSFFAENTAYSKYEIVSYSGVKSIYPTEEGLTFQSNGKKIHVLVEPMSYNYKSMEPYVRNTEDQIPLRFSELDIVTAKNQTRVMMAKNPIESFSSFTILKPTGINFALVFYHLPDLFETLTMFFEKTFNKEAGIPQADATKCAKHLVDTVKKTMDFKGDFVSG</sequence>
<dbReference type="AlphaFoldDB" id="A0A7T7XJV8"/>
<gene>
    <name evidence="1" type="ORF">JFL75_11390</name>
</gene>
<organism evidence="1 2">
    <name type="scientific">Breznakiella homolactica</name>
    <dbReference type="NCBI Taxonomy" id="2798577"/>
    <lineage>
        <taxon>Bacteria</taxon>
        <taxon>Pseudomonadati</taxon>
        <taxon>Spirochaetota</taxon>
        <taxon>Spirochaetia</taxon>
        <taxon>Spirochaetales</taxon>
        <taxon>Breznakiellaceae</taxon>
        <taxon>Breznakiella</taxon>
    </lineage>
</organism>
<protein>
    <submittedName>
        <fullName evidence="1">Uncharacterized protein</fullName>
    </submittedName>
</protein>
<dbReference type="RefSeq" id="WP_215624858.1">
    <property type="nucleotide sequence ID" value="NZ_CP067089.2"/>
</dbReference>
<evidence type="ECO:0000313" key="1">
    <source>
        <dbReference type="EMBL" id="QQO07552.1"/>
    </source>
</evidence>
<reference evidence="1" key="1">
    <citation type="submission" date="2021-01" db="EMBL/GenBank/DDBJ databases">
        <title>Description of Breznakiella homolactica.</title>
        <authorList>
            <person name="Song Y."/>
            <person name="Brune A."/>
        </authorList>
    </citation>
    <scope>NUCLEOTIDE SEQUENCE</scope>
    <source>
        <strain evidence="1">RmG30</strain>
    </source>
</reference>
<keyword evidence="2" id="KW-1185">Reference proteome</keyword>
<name>A0A7T7XJV8_9SPIR</name>
<dbReference type="Proteomes" id="UP000595917">
    <property type="component" value="Chromosome"/>
</dbReference>
<dbReference type="KEGG" id="bhc:JFL75_11390"/>
<dbReference type="EMBL" id="CP067089">
    <property type="protein sequence ID" value="QQO07552.1"/>
    <property type="molecule type" value="Genomic_DNA"/>
</dbReference>